<dbReference type="NCBIfam" id="TIGR00254">
    <property type="entry name" value="GGDEF"/>
    <property type="match status" value="2"/>
</dbReference>
<evidence type="ECO:0000259" key="7">
    <source>
        <dbReference type="PROSITE" id="PS50887"/>
    </source>
</evidence>
<dbReference type="RefSeq" id="WP_074649266.1">
    <property type="nucleotide sequence ID" value="NZ_FOIL01000016.1"/>
</dbReference>
<feature type="domain" description="GGDEF" evidence="7">
    <location>
        <begin position="610"/>
        <end position="742"/>
    </location>
</feature>
<dbReference type="InterPro" id="IPR001633">
    <property type="entry name" value="EAL_dom"/>
</dbReference>
<dbReference type="InterPro" id="IPR001789">
    <property type="entry name" value="Sig_transdc_resp-reg_receiver"/>
</dbReference>
<evidence type="ECO:0000256" key="2">
    <source>
        <dbReference type="ARBA" id="ARBA00024867"/>
    </source>
</evidence>
<dbReference type="EMBL" id="FOIL01000016">
    <property type="protein sequence ID" value="SET38818.1"/>
    <property type="molecule type" value="Genomic_DNA"/>
</dbReference>
<feature type="region of interest" description="Disordered" evidence="4">
    <location>
        <begin position="569"/>
        <end position="588"/>
    </location>
</feature>
<feature type="compositionally biased region" description="Basic and acidic residues" evidence="4">
    <location>
        <begin position="578"/>
        <end position="588"/>
    </location>
</feature>
<dbReference type="Gene3D" id="3.40.50.2300">
    <property type="match status" value="1"/>
</dbReference>
<feature type="domain" description="GGDEF" evidence="7">
    <location>
        <begin position="173"/>
        <end position="301"/>
    </location>
</feature>
<feature type="modified residue" description="4-aspartylphosphate" evidence="3">
    <location>
        <position position="67"/>
    </location>
</feature>
<dbReference type="SUPFAM" id="SSF55073">
    <property type="entry name" value="Nucleotide cyclase"/>
    <property type="match status" value="2"/>
</dbReference>
<keyword evidence="3" id="KW-0597">Phosphoprotein</keyword>
<dbReference type="CDD" id="cd01948">
    <property type="entry name" value="EAL"/>
    <property type="match status" value="1"/>
</dbReference>
<dbReference type="GO" id="GO:0000160">
    <property type="term" value="P:phosphorelay signal transduction system"/>
    <property type="evidence" value="ECO:0007669"/>
    <property type="project" value="InterPro"/>
</dbReference>
<feature type="domain" description="Response regulatory" evidence="5">
    <location>
        <begin position="17"/>
        <end position="132"/>
    </location>
</feature>
<dbReference type="InterPro" id="IPR000160">
    <property type="entry name" value="GGDEF_dom"/>
</dbReference>
<evidence type="ECO:0000313" key="9">
    <source>
        <dbReference type="Proteomes" id="UP000199820"/>
    </source>
</evidence>
<comment type="function">
    <text evidence="2">May play the central regulatory role in sporulation. It may be an element of the effector pathway responsible for the activation of sporulation genes in response to nutritional stress. Spo0A may act in concert with spo0H (a sigma factor) to control the expression of some genes that are critical to the sporulation process.</text>
</comment>
<dbReference type="Pfam" id="PF00990">
    <property type="entry name" value="GGDEF"/>
    <property type="match status" value="2"/>
</dbReference>
<dbReference type="InterPro" id="IPR011006">
    <property type="entry name" value="CheY-like_superfamily"/>
</dbReference>
<dbReference type="Pfam" id="PF00072">
    <property type="entry name" value="Response_reg"/>
    <property type="match status" value="1"/>
</dbReference>
<dbReference type="InterPro" id="IPR035919">
    <property type="entry name" value="EAL_sf"/>
</dbReference>
<dbReference type="SUPFAM" id="SSF141868">
    <property type="entry name" value="EAL domain-like"/>
    <property type="match status" value="1"/>
</dbReference>
<accession>A0A1I0E3M8</accession>
<dbReference type="PANTHER" id="PTHR33121:SF71">
    <property type="entry name" value="OXYGEN SENSOR PROTEIN DOSP"/>
    <property type="match status" value="1"/>
</dbReference>
<dbReference type="CDD" id="cd01949">
    <property type="entry name" value="GGDEF"/>
    <property type="match status" value="1"/>
</dbReference>
<evidence type="ECO:0000256" key="4">
    <source>
        <dbReference type="SAM" id="MobiDB-lite"/>
    </source>
</evidence>
<evidence type="ECO:0000256" key="1">
    <source>
        <dbReference type="ARBA" id="ARBA00018672"/>
    </source>
</evidence>
<dbReference type="Pfam" id="PF00563">
    <property type="entry name" value="EAL"/>
    <property type="match status" value="1"/>
</dbReference>
<dbReference type="SMART" id="SM00448">
    <property type="entry name" value="REC"/>
    <property type="match status" value="1"/>
</dbReference>
<keyword evidence="9" id="KW-1185">Reference proteome</keyword>
<dbReference type="SMART" id="SM00267">
    <property type="entry name" value="GGDEF"/>
    <property type="match status" value="2"/>
</dbReference>
<evidence type="ECO:0000313" key="8">
    <source>
        <dbReference type="EMBL" id="SET38818.1"/>
    </source>
</evidence>
<feature type="domain" description="EAL" evidence="6">
    <location>
        <begin position="310"/>
        <end position="566"/>
    </location>
</feature>
<dbReference type="InterPro" id="IPR043128">
    <property type="entry name" value="Rev_trsase/Diguanyl_cyclase"/>
</dbReference>
<evidence type="ECO:0000256" key="3">
    <source>
        <dbReference type="PROSITE-ProRule" id="PRU00169"/>
    </source>
</evidence>
<dbReference type="PANTHER" id="PTHR33121">
    <property type="entry name" value="CYCLIC DI-GMP PHOSPHODIESTERASE PDEF"/>
    <property type="match status" value="1"/>
</dbReference>
<evidence type="ECO:0000259" key="6">
    <source>
        <dbReference type="PROSITE" id="PS50883"/>
    </source>
</evidence>
<dbReference type="STRING" id="1526.SAMN02910262_00619"/>
<name>A0A1I0E3M8_9FIRM</name>
<proteinExistence type="predicted"/>
<dbReference type="Proteomes" id="UP000199820">
    <property type="component" value="Unassembled WGS sequence"/>
</dbReference>
<dbReference type="InterPro" id="IPR050706">
    <property type="entry name" value="Cyclic-di-GMP_PDE-like"/>
</dbReference>
<reference evidence="8 9" key="1">
    <citation type="submission" date="2016-10" db="EMBL/GenBank/DDBJ databases">
        <authorList>
            <person name="de Groot N.N."/>
        </authorList>
    </citation>
    <scope>NUCLEOTIDE SEQUENCE [LARGE SCALE GENOMIC DNA]</scope>
    <source>
        <strain evidence="8 9">KH1P1</strain>
    </source>
</reference>
<dbReference type="Gene3D" id="3.20.20.450">
    <property type="entry name" value="EAL domain"/>
    <property type="match status" value="1"/>
</dbReference>
<dbReference type="PROSITE" id="PS50883">
    <property type="entry name" value="EAL"/>
    <property type="match status" value="1"/>
</dbReference>
<sequence>MKSGIHYSFDLSEEKRRILVVEDEPVNQEILKMLIGDTYEVLSAYNGQEAMELIRARHKTLSLVLLDLNLPDLHGLEVLRRMKGDPVLAGLPVIVMTADSEAEVESLTLGAIDFIPKPYPQQKVILARILRTIELSENRDILRWTERDHLTGLYNKEFFYHHAAQLDLYHKNASADAIFLNINRFHTINDRYGKSVGDEILRRLAGSVREAVRENGGIVCRSEADSFLIYCPHRSDYGEILNRAGISIPGDGKGESRIRIRMGVYADVDKTLDLERRFDRAKMAAETVRGQFASAIGMYSNEMRDAELLSDQLMEDFPAAIAEKQFRVYYQPKFDVRPNKPVLVSAEALVRWNHPALGMISPCVFVPLFEHNGLIRALDQYVWAEAAAQVRRWKEQLDIALPVSVNVSRVDLLDPSLVENLKSILAANGLSSRELLLEITESAYTEDSNQMIETVCELRKTGFRIEMDDFGSGYSSLSMLSSLPIDALKLDMQFIRSAFREQKDTRLLEAMIQLADRFDVPTIAEGVETEEQMITLKIMGCDVIQGYYFSRPLPSEEFEVFLKEKRNVFRPSGPEESGTDRDEPDSLHDPLTGLYNKNAFEILLQGVAHKQVTVLSAEVDHYAEIRHEHGREYADRVIRHVAGVLRKNFRRMDCIVRLREDKFVILMIHSGSTDRNRISSKIDRINEELREMPGELIPVALSVGVAFSDTDKTGGAVFRDADVALERRKEIRTKVLNRFLQE</sequence>
<dbReference type="PROSITE" id="PS50887">
    <property type="entry name" value="GGDEF"/>
    <property type="match status" value="2"/>
</dbReference>
<evidence type="ECO:0000259" key="5">
    <source>
        <dbReference type="PROSITE" id="PS50110"/>
    </source>
</evidence>
<dbReference type="PROSITE" id="PS50110">
    <property type="entry name" value="RESPONSE_REGULATORY"/>
    <property type="match status" value="1"/>
</dbReference>
<dbReference type="InterPro" id="IPR029787">
    <property type="entry name" value="Nucleotide_cyclase"/>
</dbReference>
<dbReference type="eggNOG" id="COG5001">
    <property type="taxonomic scope" value="Bacteria"/>
</dbReference>
<dbReference type="GO" id="GO:0071111">
    <property type="term" value="F:cyclic-guanylate-specific phosphodiesterase activity"/>
    <property type="evidence" value="ECO:0007669"/>
    <property type="project" value="InterPro"/>
</dbReference>
<gene>
    <name evidence="8" type="ORF">SAMN04487771_10165</name>
</gene>
<dbReference type="Gene3D" id="3.30.70.270">
    <property type="match status" value="2"/>
</dbReference>
<protein>
    <recommendedName>
        <fullName evidence="1">Stage 0 sporulation protein A homolog</fullName>
    </recommendedName>
</protein>
<organism evidence="8 9">
    <name type="scientific">[Clostridium] aminophilum</name>
    <dbReference type="NCBI Taxonomy" id="1526"/>
    <lineage>
        <taxon>Bacteria</taxon>
        <taxon>Bacillati</taxon>
        <taxon>Bacillota</taxon>
        <taxon>Clostridia</taxon>
        <taxon>Lachnospirales</taxon>
        <taxon>Lachnospiraceae</taxon>
    </lineage>
</organism>
<dbReference type="AlphaFoldDB" id="A0A1I0E3M8"/>
<dbReference type="SUPFAM" id="SSF52172">
    <property type="entry name" value="CheY-like"/>
    <property type="match status" value="1"/>
</dbReference>
<dbReference type="SMART" id="SM00052">
    <property type="entry name" value="EAL"/>
    <property type="match status" value="1"/>
</dbReference>